<dbReference type="SUPFAM" id="SSF88697">
    <property type="entry name" value="PUA domain-like"/>
    <property type="match status" value="1"/>
</dbReference>
<proteinExistence type="inferred from homology"/>
<sequence length="233" mass="26108">MQLFFDPDIQPGLHELREAEAIHAARVLRKRVDDEIDIVDGLGGWFRARITAISKRGCTVDAREIRRESSRAPHRLSLWVAPTKSIDRFEFVLEKATEIGVDVIQPMFTEHSERNRLRTDRLARVIESAAKQSLKAWMPRLEEPLAFSDLLDSVTAAHRYLAYLGAETPVLLRDQPVPVASVVVAIGPEGGFSPAEADAARDRNFTWVSLGPHRLRTETAAITAVHTLESLGW</sequence>
<keyword evidence="6 10" id="KW-0808">Transferase</keyword>
<evidence type="ECO:0000256" key="10">
    <source>
        <dbReference type="PIRNR" id="PIRNR015601"/>
    </source>
</evidence>
<comment type="function">
    <text evidence="8 10">Specifically methylates the N3 position of the uracil ring of uridine 1498 (m3U1498) in 16S rRNA. Acts on the fully assembled 30S ribosomal subunit.</text>
</comment>
<evidence type="ECO:0000256" key="1">
    <source>
        <dbReference type="ARBA" id="ARBA00004496"/>
    </source>
</evidence>
<accession>A0A2S6I5C1</accession>
<evidence type="ECO:0000256" key="2">
    <source>
        <dbReference type="ARBA" id="ARBA00005528"/>
    </source>
</evidence>
<dbReference type="PANTHER" id="PTHR30027">
    <property type="entry name" value="RIBOSOMAL RNA SMALL SUBUNIT METHYLTRANSFERASE E"/>
    <property type="match status" value="1"/>
</dbReference>
<gene>
    <name evidence="13" type="ORF">CLV84_3255</name>
</gene>
<comment type="similarity">
    <text evidence="2 10">Belongs to the RNA methyltransferase RsmE family.</text>
</comment>
<dbReference type="InterPro" id="IPR015947">
    <property type="entry name" value="PUA-like_sf"/>
</dbReference>
<evidence type="ECO:0000259" key="11">
    <source>
        <dbReference type="Pfam" id="PF04452"/>
    </source>
</evidence>
<evidence type="ECO:0000313" key="13">
    <source>
        <dbReference type="EMBL" id="PPK86329.1"/>
    </source>
</evidence>
<evidence type="ECO:0000256" key="6">
    <source>
        <dbReference type="ARBA" id="ARBA00022679"/>
    </source>
</evidence>
<reference evidence="13 14" key="1">
    <citation type="submission" date="2018-02" db="EMBL/GenBank/DDBJ databases">
        <title>Genomic Encyclopedia of Archaeal and Bacterial Type Strains, Phase II (KMG-II): from individual species to whole genera.</title>
        <authorList>
            <person name="Goeker M."/>
        </authorList>
    </citation>
    <scope>NUCLEOTIDE SEQUENCE [LARGE SCALE GENOMIC DNA]</scope>
    <source>
        <strain evidence="13 14">DSM 29526</strain>
    </source>
</reference>
<dbReference type="PANTHER" id="PTHR30027:SF3">
    <property type="entry name" value="16S RRNA (URACIL(1498)-N(3))-METHYLTRANSFERASE"/>
    <property type="match status" value="1"/>
</dbReference>
<dbReference type="InterPro" id="IPR029026">
    <property type="entry name" value="tRNA_m1G_MTases_N"/>
</dbReference>
<dbReference type="PIRSF" id="PIRSF015601">
    <property type="entry name" value="MTase_slr0722"/>
    <property type="match status" value="1"/>
</dbReference>
<dbReference type="AlphaFoldDB" id="A0A2S6I5C1"/>
<name>A0A2S6I5C1_9BACT</name>
<dbReference type="Gene3D" id="3.40.1280.10">
    <property type="match status" value="1"/>
</dbReference>
<keyword evidence="4 10" id="KW-0698">rRNA processing</keyword>
<dbReference type="InterPro" id="IPR046886">
    <property type="entry name" value="RsmE_MTase_dom"/>
</dbReference>
<comment type="catalytic activity">
    <reaction evidence="9 10">
        <text>uridine(1498) in 16S rRNA + S-adenosyl-L-methionine = N(3)-methyluridine(1498) in 16S rRNA + S-adenosyl-L-homocysteine + H(+)</text>
        <dbReference type="Rhea" id="RHEA:42920"/>
        <dbReference type="Rhea" id="RHEA-COMP:10283"/>
        <dbReference type="Rhea" id="RHEA-COMP:10284"/>
        <dbReference type="ChEBI" id="CHEBI:15378"/>
        <dbReference type="ChEBI" id="CHEBI:57856"/>
        <dbReference type="ChEBI" id="CHEBI:59789"/>
        <dbReference type="ChEBI" id="CHEBI:65315"/>
        <dbReference type="ChEBI" id="CHEBI:74502"/>
        <dbReference type="EC" id="2.1.1.193"/>
    </reaction>
</comment>
<dbReference type="InterPro" id="IPR046887">
    <property type="entry name" value="RsmE_PUA-like"/>
</dbReference>
<dbReference type="GO" id="GO:0070475">
    <property type="term" value="P:rRNA base methylation"/>
    <property type="evidence" value="ECO:0007669"/>
    <property type="project" value="TreeGrafter"/>
</dbReference>
<evidence type="ECO:0000313" key="14">
    <source>
        <dbReference type="Proteomes" id="UP000237662"/>
    </source>
</evidence>
<dbReference type="CDD" id="cd18084">
    <property type="entry name" value="RsmE-like"/>
    <property type="match status" value="1"/>
</dbReference>
<evidence type="ECO:0000256" key="3">
    <source>
        <dbReference type="ARBA" id="ARBA00022490"/>
    </source>
</evidence>
<dbReference type="GO" id="GO:0070042">
    <property type="term" value="F:rRNA (uridine-N3-)-methyltransferase activity"/>
    <property type="evidence" value="ECO:0007669"/>
    <property type="project" value="TreeGrafter"/>
</dbReference>
<keyword evidence="3 10" id="KW-0963">Cytoplasm</keyword>
<keyword evidence="14" id="KW-1185">Reference proteome</keyword>
<dbReference type="Gene3D" id="2.40.240.20">
    <property type="entry name" value="Hypothetical PUA domain-like, domain 1"/>
    <property type="match status" value="1"/>
</dbReference>
<protein>
    <recommendedName>
        <fullName evidence="10">Ribosomal RNA small subunit methyltransferase E</fullName>
        <ecNumber evidence="10">2.1.1.193</ecNumber>
    </recommendedName>
</protein>
<evidence type="ECO:0000256" key="9">
    <source>
        <dbReference type="ARBA" id="ARBA00047944"/>
    </source>
</evidence>
<dbReference type="Pfam" id="PF04452">
    <property type="entry name" value="Methyltrans_RNA"/>
    <property type="match status" value="1"/>
</dbReference>
<dbReference type="NCBIfam" id="TIGR00046">
    <property type="entry name" value="RsmE family RNA methyltransferase"/>
    <property type="match status" value="1"/>
</dbReference>
<evidence type="ECO:0000256" key="4">
    <source>
        <dbReference type="ARBA" id="ARBA00022552"/>
    </source>
</evidence>
<dbReference type="OrthoDB" id="9815641at2"/>
<dbReference type="RefSeq" id="WP_104420772.1">
    <property type="nucleotide sequence ID" value="NZ_PTJC01000006.1"/>
</dbReference>
<comment type="caution">
    <text evidence="13">The sequence shown here is derived from an EMBL/GenBank/DDBJ whole genome shotgun (WGS) entry which is preliminary data.</text>
</comment>
<organism evidence="13 14">
    <name type="scientific">Neolewinella xylanilytica</name>
    <dbReference type="NCBI Taxonomy" id="1514080"/>
    <lineage>
        <taxon>Bacteria</taxon>
        <taxon>Pseudomonadati</taxon>
        <taxon>Bacteroidota</taxon>
        <taxon>Saprospiria</taxon>
        <taxon>Saprospirales</taxon>
        <taxon>Lewinellaceae</taxon>
        <taxon>Neolewinella</taxon>
    </lineage>
</organism>
<evidence type="ECO:0000259" key="12">
    <source>
        <dbReference type="Pfam" id="PF20260"/>
    </source>
</evidence>
<feature type="domain" description="Ribosomal RNA small subunit methyltransferase E PUA-like" evidence="12">
    <location>
        <begin position="17"/>
        <end position="60"/>
    </location>
</feature>
<dbReference type="SUPFAM" id="SSF75217">
    <property type="entry name" value="alpha/beta knot"/>
    <property type="match status" value="1"/>
</dbReference>
<keyword evidence="5 10" id="KW-0489">Methyltransferase</keyword>
<dbReference type="Proteomes" id="UP000237662">
    <property type="component" value="Unassembled WGS sequence"/>
</dbReference>
<comment type="subcellular location">
    <subcellularLocation>
        <location evidence="1 10">Cytoplasm</location>
    </subcellularLocation>
</comment>
<evidence type="ECO:0000256" key="7">
    <source>
        <dbReference type="ARBA" id="ARBA00022691"/>
    </source>
</evidence>
<dbReference type="EMBL" id="PTJC01000006">
    <property type="protein sequence ID" value="PPK86329.1"/>
    <property type="molecule type" value="Genomic_DNA"/>
</dbReference>
<dbReference type="EC" id="2.1.1.193" evidence="10"/>
<dbReference type="GO" id="GO:0005737">
    <property type="term" value="C:cytoplasm"/>
    <property type="evidence" value="ECO:0007669"/>
    <property type="project" value="UniProtKB-SubCell"/>
</dbReference>
<dbReference type="Pfam" id="PF20260">
    <property type="entry name" value="PUA_4"/>
    <property type="match status" value="1"/>
</dbReference>
<dbReference type="InterPro" id="IPR029028">
    <property type="entry name" value="Alpha/beta_knot_MTases"/>
</dbReference>
<evidence type="ECO:0000256" key="8">
    <source>
        <dbReference type="ARBA" id="ARBA00025699"/>
    </source>
</evidence>
<evidence type="ECO:0000256" key="5">
    <source>
        <dbReference type="ARBA" id="ARBA00022603"/>
    </source>
</evidence>
<dbReference type="InterPro" id="IPR006700">
    <property type="entry name" value="RsmE"/>
</dbReference>
<feature type="domain" description="Ribosomal RNA small subunit methyltransferase E methyltransferase" evidence="11">
    <location>
        <begin position="72"/>
        <end position="228"/>
    </location>
</feature>
<keyword evidence="7 10" id="KW-0949">S-adenosyl-L-methionine</keyword>